<comment type="caution">
    <text evidence="2">The sequence shown here is derived from an EMBL/GenBank/DDBJ whole genome shotgun (WGS) entry which is preliminary data.</text>
</comment>
<evidence type="ECO:0000256" key="1">
    <source>
        <dbReference type="SAM" id="MobiDB-lite"/>
    </source>
</evidence>
<reference evidence="2 3" key="1">
    <citation type="submission" date="2020-01" db="EMBL/GenBank/DDBJ databases">
        <title>Insect and environment-associated Actinomycetes.</title>
        <authorList>
            <person name="Currrie C."/>
            <person name="Chevrette M."/>
            <person name="Carlson C."/>
            <person name="Stubbendieck R."/>
            <person name="Wendt-Pienkowski E."/>
        </authorList>
    </citation>
    <scope>NUCLEOTIDE SEQUENCE [LARGE SCALE GENOMIC DNA]</scope>
    <source>
        <strain evidence="2 3">SID11342</strain>
    </source>
</reference>
<dbReference type="RefSeq" id="WP_164342808.1">
    <property type="nucleotide sequence ID" value="NZ_JAAGLQ010000124.1"/>
</dbReference>
<dbReference type="AlphaFoldDB" id="A0A6N9TUW4"/>
<proteinExistence type="predicted"/>
<feature type="compositionally biased region" description="Basic and acidic residues" evidence="1">
    <location>
        <begin position="81"/>
        <end position="92"/>
    </location>
</feature>
<organism evidence="2 3">
    <name type="scientific">Streptomyces halstedii</name>
    <dbReference type="NCBI Taxonomy" id="1944"/>
    <lineage>
        <taxon>Bacteria</taxon>
        <taxon>Bacillati</taxon>
        <taxon>Actinomycetota</taxon>
        <taxon>Actinomycetes</taxon>
        <taxon>Kitasatosporales</taxon>
        <taxon>Streptomycetaceae</taxon>
        <taxon>Streptomyces</taxon>
    </lineage>
</organism>
<evidence type="ECO:0000313" key="2">
    <source>
        <dbReference type="EMBL" id="NEA15067.1"/>
    </source>
</evidence>
<protein>
    <submittedName>
        <fullName evidence="2">Uncharacterized protein</fullName>
    </submittedName>
</protein>
<name>A0A6N9TUW4_STRHA</name>
<dbReference type="EMBL" id="JAAGLQ010000124">
    <property type="protein sequence ID" value="NEA15067.1"/>
    <property type="molecule type" value="Genomic_DNA"/>
</dbReference>
<evidence type="ECO:0000313" key="3">
    <source>
        <dbReference type="Proteomes" id="UP000471293"/>
    </source>
</evidence>
<feature type="compositionally biased region" description="Polar residues" evidence="1">
    <location>
        <begin position="1"/>
        <end position="11"/>
    </location>
</feature>
<accession>A0A6N9TUW4</accession>
<sequence>MTEQRPGTTASARADEVAPPLPRDLPDQQVGEGEDPLDVPAPPELGRRSGDAPDTGEGPDGLPDLDESGAGRGEQRQAGAHPEHPVPDEQTG</sequence>
<dbReference type="Proteomes" id="UP000471293">
    <property type="component" value="Unassembled WGS sequence"/>
</dbReference>
<feature type="region of interest" description="Disordered" evidence="1">
    <location>
        <begin position="1"/>
        <end position="92"/>
    </location>
</feature>
<gene>
    <name evidence="2" type="ORF">G3I29_05890</name>
</gene>